<dbReference type="AlphaFoldDB" id="A0A8T0NVK7"/>
<evidence type="ECO:0000313" key="2">
    <source>
        <dbReference type="Proteomes" id="UP000823388"/>
    </source>
</evidence>
<name>A0A8T0NVK7_PANVG</name>
<accession>A0A8T0NVK7</accession>
<dbReference type="EMBL" id="CM029053">
    <property type="protein sequence ID" value="KAG2551176.1"/>
    <property type="molecule type" value="Genomic_DNA"/>
</dbReference>
<evidence type="ECO:0000313" key="1">
    <source>
        <dbReference type="EMBL" id="KAG2551176.1"/>
    </source>
</evidence>
<reference evidence="1" key="1">
    <citation type="submission" date="2020-05" db="EMBL/GenBank/DDBJ databases">
        <title>WGS assembly of Panicum virgatum.</title>
        <authorList>
            <person name="Lovell J.T."/>
            <person name="Jenkins J."/>
            <person name="Shu S."/>
            <person name="Juenger T.E."/>
            <person name="Schmutz J."/>
        </authorList>
    </citation>
    <scope>NUCLEOTIDE SEQUENCE</scope>
    <source>
        <strain evidence="1">AP13</strain>
    </source>
</reference>
<comment type="caution">
    <text evidence="1">The sequence shown here is derived from an EMBL/GenBank/DDBJ whole genome shotgun (WGS) entry which is preliminary data.</text>
</comment>
<sequence length="74" mass="8236">MRGESSVEFPVSSEECIAGCPQEDYEMLGSPHSDGHRRLDLQDLPPPAWLLYQLHPREASLCGHGATFTRVKAK</sequence>
<gene>
    <name evidence="1" type="ORF">PVAP13_9KG381400</name>
</gene>
<protein>
    <submittedName>
        <fullName evidence="1">Uncharacterized protein</fullName>
    </submittedName>
</protein>
<dbReference type="Proteomes" id="UP000823388">
    <property type="component" value="Chromosome 9K"/>
</dbReference>
<proteinExistence type="predicted"/>
<keyword evidence="2" id="KW-1185">Reference proteome</keyword>
<organism evidence="1 2">
    <name type="scientific">Panicum virgatum</name>
    <name type="common">Blackwell switchgrass</name>
    <dbReference type="NCBI Taxonomy" id="38727"/>
    <lineage>
        <taxon>Eukaryota</taxon>
        <taxon>Viridiplantae</taxon>
        <taxon>Streptophyta</taxon>
        <taxon>Embryophyta</taxon>
        <taxon>Tracheophyta</taxon>
        <taxon>Spermatophyta</taxon>
        <taxon>Magnoliopsida</taxon>
        <taxon>Liliopsida</taxon>
        <taxon>Poales</taxon>
        <taxon>Poaceae</taxon>
        <taxon>PACMAD clade</taxon>
        <taxon>Panicoideae</taxon>
        <taxon>Panicodae</taxon>
        <taxon>Paniceae</taxon>
        <taxon>Panicinae</taxon>
        <taxon>Panicum</taxon>
        <taxon>Panicum sect. Hiantes</taxon>
    </lineage>
</organism>